<dbReference type="EMBL" id="BAAAEW010000047">
    <property type="protein sequence ID" value="GAA0769168.1"/>
    <property type="molecule type" value="Genomic_DNA"/>
</dbReference>
<organism evidence="2 3">
    <name type="scientific">Ideonella azotifigens</name>
    <dbReference type="NCBI Taxonomy" id="513160"/>
    <lineage>
        <taxon>Bacteria</taxon>
        <taxon>Pseudomonadati</taxon>
        <taxon>Pseudomonadota</taxon>
        <taxon>Betaproteobacteria</taxon>
        <taxon>Burkholderiales</taxon>
        <taxon>Sphaerotilaceae</taxon>
        <taxon>Ideonella</taxon>
    </lineage>
</organism>
<dbReference type="SUPFAM" id="SSF52091">
    <property type="entry name" value="SpoIIaa-like"/>
    <property type="match status" value="1"/>
</dbReference>
<dbReference type="Gene3D" id="3.30.750.24">
    <property type="entry name" value="STAS domain"/>
    <property type="match status" value="1"/>
</dbReference>
<dbReference type="PROSITE" id="PS50801">
    <property type="entry name" value="STAS"/>
    <property type="match status" value="1"/>
</dbReference>
<dbReference type="InterPro" id="IPR036513">
    <property type="entry name" value="STAS_dom_sf"/>
</dbReference>
<name>A0ABP3VVI0_9BURK</name>
<dbReference type="InterPro" id="IPR051932">
    <property type="entry name" value="Bact_StressResp_Reg"/>
</dbReference>
<evidence type="ECO:0000313" key="2">
    <source>
        <dbReference type="EMBL" id="GAA0769168.1"/>
    </source>
</evidence>
<dbReference type="PANTHER" id="PTHR33745">
    <property type="entry name" value="RSBT ANTAGONIST PROTEIN RSBS-RELATED"/>
    <property type="match status" value="1"/>
</dbReference>
<dbReference type="PANTHER" id="PTHR33745:SF1">
    <property type="entry name" value="RSBT ANTAGONIST PROTEIN RSBS"/>
    <property type="match status" value="1"/>
</dbReference>
<protein>
    <submittedName>
        <fullName evidence="2">STAS domain-containing protein</fullName>
    </submittedName>
</protein>
<accession>A0ABP3VVI0</accession>
<dbReference type="RefSeq" id="WP_141288070.1">
    <property type="nucleotide sequence ID" value="NZ_BAAAEW010000047.1"/>
</dbReference>
<reference evidence="3" key="1">
    <citation type="journal article" date="2019" name="Int. J. Syst. Evol. Microbiol.">
        <title>The Global Catalogue of Microorganisms (GCM) 10K type strain sequencing project: providing services to taxonomists for standard genome sequencing and annotation.</title>
        <authorList>
            <consortium name="The Broad Institute Genomics Platform"/>
            <consortium name="The Broad Institute Genome Sequencing Center for Infectious Disease"/>
            <person name="Wu L."/>
            <person name="Ma J."/>
        </authorList>
    </citation>
    <scope>NUCLEOTIDE SEQUENCE [LARGE SCALE GENOMIC DNA]</scope>
    <source>
        <strain evidence="3">JCM 15503</strain>
    </source>
</reference>
<proteinExistence type="predicted"/>
<comment type="caution">
    <text evidence="2">The sequence shown here is derived from an EMBL/GenBank/DDBJ whole genome shotgun (WGS) entry which is preliminary data.</text>
</comment>
<feature type="domain" description="STAS" evidence="1">
    <location>
        <begin position="2"/>
        <end position="113"/>
    </location>
</feature>
<evidence type="ECO:0000259" key="1">
    <source>
        <dbReference type="PROSITE" id="PS50801"/>
    </source>
</evidence>
<dbReference type="InterPro" id="IPR002645">
    <property type="entry name" value="STAS_dom"/>
</dbReference>
<dbReference type="Pfam" id="PF01740">
    <property type="entry name" value="STAS"/>
    <property type="match status" value="1"/>
</dbReference>
<sequence length="127" mass="13703">MDHIPILKVDSFLLVSIQVELHDELAMSLQDDLTQKLLKTNSHGVLIDISALEIVDSYIGRMLSQISAIVGIMDATMVLVGMRPAVAITLVELGMTMAGVRTALNVDKGLALLRRSLDEPGRIVAAP</sequence>
<evidence type="ECO:0000313" key="3">
    <source>
        <dbReference type="Proteomes" id="UP001500279"/>
    </source>
</evidence>
<keyword evidence="3" id="KW-1185">Reference proteome</keyword>
<dbReference type="Proteomes" id="UP001500279">
    <property type="component" value="Unassembled WGS sequence"/>
</dbReference>
<gene>
    <name evidence="2" type="ORF">GCM10009107_59730</name>
</gene>
<dbReference type="CDD" id="cd07041">
    <property type="entry name" value="STAS_RsbR_RsbS_like"/>
    <property type="match status" value="1"/>
</dbReference>